<dbReference type="Proteomes" id="UP001633002">
    <property type="component" value="Unassembled WGS sequence"/>
</dbReference>
<evidence type="ECO:0000256" key="9">
    <source>
        <dbReference type="RuleBase" id="RU000461"/>
    </source>
</evidence>
<keyword evidence="4 8" id="KW-0479">Metal-binding</keyword>
<organism evidence="10 11">
    <name type="scientific">Riccia sorocarpa</name>
    <dbReference type="NCBI Taxonomy" id="122646"/>
    <lineage>
        <taxon>Eukaryota</taxon>
        <taxon>Viridiplantae</taxon>
        <taxon>Streptophyta</taxon>
        <taxon>Embryophyta</taxon>
        <taxon>Marchantiophyta</taxon>
        <taxon>Marchantiopsida</taxon>
        <taxon>Marchantiidae</taxon>
        <taxon>Marchantiales</taxon>
        <taxon>Ricciaceae</taxon>
        <taxon>Riccia</taxon>
    </lineage>
</organism>
<evidence type="ECO:0000256" key="5">
    <source>
        <dbReference type="ARBA" id="ARBA00023002"/>
    </source>
</evidence>
<keyword evidence="6 8" id="KW-0408">Iron</keyword>
<dbReference type="PRINTS" id="PR00463">
    <property type="entry name" value="EP450I"/>
</dbReference>
<dbReference type="CDD" id="cd20618">
    <property type="entry name" value="CYP71_clan"/>
    <property type="match status" value="1"/>
</dbReference>
<dbReference type="InterPro" id="IPR017972">
    <property type="entry name" value="Cyt_P450_CS"/>
</dbReference>
<keyword evidence="11" id="KW-1185">Reference proteome</keyword>
<feature type="binding site" description="axial binding residue" evidence="8">
    <location>
        <position position="427"/>
    </location>
    <ligand>
        <name>heme</name>
        <dbReference type="ChEBI" id="CHEBI:30413"/>
    </ligand>
    <ligandPart>
        <name>Fe</name>
        <dbReference type="ChEBI" id="CHEBI:18248"/>
    </ligandPart>
</feature>
<dbReference type="InterPro" id="IPR001128">
    <property type="entry name" value="Cyt_P450"/>
</dbReference>
<keyword evidence="3 8" id="KW-0349">Heme</keyword>
<dbReference type="PANTHER" id="PTHR47944">
    <property type="entry name" value="CYTOCHROME P450 98A9"/>
    <property type="match status" value="1"/>
</dbReference>
<sequence>MRKGKLSARSLPGPQGWPVLGCIPLLGKLPHKSLAEMAKKYGPLMFLRLGSVDFVVASSPKVAEAFLKQNDKVWTSRHENAGGNILFYGCQDITQAPYGDRWRYARKIFVLELLTAKRLSNFRVIRKQEIMIGINDAIERCCSGTKAMRMDVIVGKMSTNNVTTMMMNDREGTLSDEASAMKASDQFQHTIRDVSALIGSFYLGDFIPWLDRIDPQGLKKRMRAVHKKLDTFLQKILDDHKLTLEVARSRGQIIPDDIVYSLLTRTRDADGLYLTETEIKAILLDIIVGGTDTNTVTIEWALSELLKNPCILEKAQAEMDSVVGRERLVNESDLPNLPYLNAFITETFRLHPAVALIPRRSMEDCEIQGYKIPAKTPLMINVHAIHRDPEVYHRASDFLPERFLNSKTDLDGQDFALLTFGSGRRRCPGYKLGILFVQYCLALFIQTCNLSLPPGLKPEDLDMEEELGVTIGRRNPLQLVLVPRLPINLLQQYGE</sequence>
<evidence type="ECO:0000313" key="11">
    <source>
        <dbReference type="Proteomes" id="UP001633002"/>
    </source>
</evidence>
<evidence type="ECO:0000256" key="4">
    <source>
        <dbReference type="ARBA" id="ARBA00022723"/>
    </source>
</evidence>
<dbReference type="Gene3D" id="1.10.630.10">
    <property type="entry name" value="Cytochrome P450"/>
    <property type="match status" value="1"/>
</dbReference>
<dbReference type="PRINTS" id="PR00385">
    <property type="entry name" value="P450"/>
</dbReference>
<dbReference type="GO" id="GO:0004497">
    <property type="term" value="F:monooxygenase activity"/>
    <property type="evidence" value="ECO:0007669"/>
    <property type="project" value="UniProtKB-KW"/>
</dbReference>
<dbReference type="InterPro" id="IPR036396">
    <property type="entry name" value="Cyt_P450_sf"/>
</dbReference>
<comment type="caution">
    <text evidence="10">The sequence shown here is derived from an EMBL/GenBank/DDBJ whole genome shotgun (WGS) entry which is preliminary data.</text>
</comment>
<evidence type="ECO:0000256" key="8">
    <source>
        <dbReference type="PIRSR" id="PIRSR602401-1"/>
    </source>
</evidence>
<dbReference type="FunFam" id="1.10.630.10:FF:000126">
    <property type="entry name" value="Predicted protein"/>
    <property type="match status" value="1"/>
</dbReference>
<dbReference type="PROSITE" id="PS00086">
    <property type="entry name" value="CYTOCHROME_P450"/>
    <property type="match status" value="1"/>
</dbReference>
<dbReference type="GO" id="GO:0016705">
    <property type="term" value="F:oxidoreductase activity, acting on paired donors, with incorporation or reduction of molecular oxygen"/>
    <property type="evidence" value="ECO:0007669"/>
    <property type="project" value="UniProtKB-ARBA"/>
</dbReference>
<evidence type="ECO:0008006" key="12">
    <source>
        <dbReference type="Google" id="ProtNLM"/>
    </source>
</evidence>
<proteinExistence type="inferred from homology"/>
<reference evidence="10 11" key="1">
    <citation type="submission" date="2024-09" db="EMBL/GenBank/DDBJ databases">
        <title>Chromosome-scale assembly of Riccia sorocarpa.</title>
        <authorList>
            <person name="Paukszto L."/>
        </authorList>
    </citation>
    <scope>NUCLEOTIDE SEQUENCE [LARGE SCALE GENOMIC DNA]</scope>
    <source>
        <strain evidence="10">LP-2024</strain>
        <tissue evidence="10">Aerial parts of the thallus</tissue>
    </source>
</reference>
<dbReference type="EMBL" id="JBJQOH010000006">
    <property type="protein sequence ID" value="KAL3682232.1"/>
    <property type="molecule type" value="Genomic_DNA"/>
</dbReference>
<dbReference type="InterPro" id="IPR002401">
    <property type="entry name" value="Cyt_P450_E_grp-I"/>
</dbReference>
<name>A0ABD3GSL6_9MARC</name>
<evidence type="ECO:0000256" key="7">
    <source>
        <dbReference type="ARBA" id="ARBA00023033"/>
    </source>
</evidence>
<keyword evidence="7 9" id="KW-0503">Monooxygenase</keyword>
<comment type="similarity">
    <text evidence="2 9">Belongs to the cytochrome P450 family.</text>
</comment>
<dbReference type="Pfam" id="PF00067">
    <property type="entry name" value="p450"/>
    <property type="match status" value="1"/>
</dbReference>
<evidence type="ECO:0000256" key="6">
    <source>
        <dbReference type="ARBA" id="ARBA00023004"/>
    </source>
</evidence>
<keyword evidence="5 9" id="KW-0560">Oxidoreductase</keyword>
<dbReference type="PANTHER" id="PTHR47944:SF16">
    <property type="entry name" value="CYTOCHROME P450 FAMILY 1 SUBFAMILY A POLYPEPTIDE 1"/>
    <property type="match status" value="1"/>
</dbReference>
<dbReference type="AlphaFoldDB" id="A0ABD3GSL6"/>
<evidence type="ECO:0000256" key="1">
    <source>
        <dbReference type="ARBA" id="ARBA00001971"/>
    </source>
</evidence>
<evidence type="ECO:0000256" key="3">
    <source>
        <dbReference type="ARBA" id="ARBA00022617"/>
    </source>
</evidence>
<gene>
    <name evidence="10" type="ORF">R1sor_000254</name>
</gene>
<comment type="cofactor">
    <cofactor evidence="1 8">
        <name>heme</name>
        <dbReference type="ChEBI" id="CHEBI:30413"/>
    </cofactor>
</comment>
<evidence type="ECO:0000313" key="10">
    <source>
        <dbReference type="EMBL" id="KAL3682232.1"/>
    </source>
</evidence>
<dbReference type="GO" id="GO:0046872">
    <property type="term" value="F:metal ion binding"/>
    <property type="evidence" value="ECO:0007669"/>
    <property type="project" value="UniProtKB-KW"/>
</dbReference>
<dbReference type="SUPFAM" id="SSF48264">
    <property type="entry name" value="Cytochrome P450"/>
    <property type="match status" value="1"/>
</dbReference>
<protein>
    <recommendedName>
        <fullName evidence="12">Cytochrome P450</fullName>
    </recommendedName>
</protein>
<accession>A0ABD3GSL6</accession>
<evidence type="ECO:0000256" key="2">
    <source>
        <dbReference type="ARBA" id="ARBA00010617"/>
    </source>
</evidence>